<feature type="compositionally biased region" description="Low complexity" evidence="1">
    <location>
        <begin position="547"/>
        <end position="567"/>
    </location>
</feature>
<dbReference type="Pfam" id="PF00501">
    <property type="entry name" value="AMP-binding"/>
    <property type="match status" value="1"/>
</dbReference>
<feature type="compositionally biased region" description="Basic and acidic residues" evidence="1">
    <location>
        <begin position="448"/>
        <end position="473"/>
    </location>
</feature>
<feature type="region of interest" description="Disordered" evidence="1">
    <location>
        <begin position="526"/>
        <end position="593"/>
    </location>
</feature>
<feature type="compositionally biased region" description="Basic residues" evidence="1">
    <location>
        <begin position="390"/>
        <end position="400"/>
    </location>
</feature>
<proteinExistence type="predicted"/>
<evidence type="ECO:0000259" key="2">
    <source>
        <dbReference type="Pfam" id="PF00501"/>
    </source>
</evidence>
<accession>A0A2L0EMU3</accession>
<organism evidence="3 4">
    <name type="scientific">Sorangium cellulosum</name>
    <name type="common">Polyangium cellulosum</name>
    <dbReference type="NCBI Taxonomy" id="56"/>
    <lineage>
        <taxon>Bacteria</taxon>
        <taxon>Pseudomonadati</taxon>
        <taxon>Myxococcota</taxon>
        <taxon>Polyangia</taxon>
        <taxon>Polyangiales</taxon>
        <taxon>Polyangiaceae</taxon>
        <taxon>Sorangium</taxon>
    </lineage>
</organism>
<feature type="region of interest" description="Disordered" evidence="1">
    <location>
        <begin position="326"/>
        <end position="507"/>
    </location>
</feature>
<feature type="compositionally biased region" description="Basic residues" evidence="1">
    <location>
        <begin position="124"/>
        <end position="169"/>
    </location>
</feature>
<protein>
    <recommendedName>
        <fullName evidence="2">AMP-dependent synthetase/ligase domain-containing protein</fullName>
    </recommendedName>
</protein>
<feature type="compositionally biased region" description="Basic residues" evidence="1">
    <location>
        <begin position="350"/>
        <end position="370"/>
    </location>
</feature>
<sequence length="593" mass="64619">MSRAPAARTAAGLLRARAEATPDRPGFYHKVEGEFVGWSWAEYWRRACAAASGLAAAGVRPGDRVLLLVTDVEVAVPCLFGVWVLGAVPIQVGVPYRLTDVAAFLGELRRTAARVGARARRLVRAPRLRAGPGRRRRRRRRGRPRAARRRAAARRAARGRAARPRRRARPGADPADERQHRAPARRGHPARTADAAPRRHERAAPGARRGRGGRVVAAAPPRHGAARRPALPALQRLPRAHALAARVPDAAVLVARGHVAHPRRHLAGAAERVRHLHRARPPRRRGGFGSRRLALRDDRRRADLPRLAPPLRRRVCALRLPPRGVLPGLWPGGGDGRRDLPRAPRAAACAHRRSRPARARGPRRAGRARPARPGALRRGQADPAHGDPRRGRRASPRPRAHGGGDRGALRDRDGGVFRRPRGDGRGARGRVAAHGRSRVPRARHVVRHRAEEGGHHQGRAHHDPRRDRGDRGPGRGRPGRVCGRGRALSRGAPDRGGLRGRRDTRRRLRARRPCGACEGIVAVERRHRRSGGAGPAGRAAQDDERQAAPQRGGRAPPRGRGQAAGRPDFAGAAGRRAIDPGFALRSATERDRP</sequence>
<name>A0A2L0EMU3_SORCE</name>
<dbReference type="AlphaFoldDB" id="A0A2L0EMU3"/>
<feature type="compositionally biased region" description="Basic and acidic residues" evidence="1">
    <location>
        <begin position="402"/>
        <end position="426"/>
    </location>
</feature>
<feature type="compositionally biased region" description="Basic and acidic residues" evidence="1">
    <location>
        <begin position="492"/>
        <end position="501"/>
    </location>
</feature>
<dbReference type="SUPFAM" id="SSF56801">
    <property type="entry name" value="Acetyl-CoA synthetase-like"/>
    <property type="match status" value="1"/>
</dbReference>
<dbReference type="Proteomes" id="UP000238348">
    <property type="component" value="Chromosome"/>
</dbReference>
<evidence type="ECO:0000256" key="1">
    <source>
        <dbReference type="SAM" id="MobiDB-lite"/>
    </source>
</evidence>
<gene>
    <name evidence="3" type="ORF">SOCE26_020100</name>
</gene>
<feature type="compositionally biased region" description="Basic residues" evidence="1">
    <location>
        <begin position="427"/>
        <end position="447"/>
    </location>
</feature>
<feature type="domain" description="AMP-dependent synthetase/ligase" evidence="2">
    <location>
        <begin position="15"/>
        <end position="107"/>
    </location>
</feature>
<dbReference type="EMBL" id="CP012673">
    <property type="protein sequence ID" value="AUX40609.1"/>
    <property type="molecule type" value="Genomic_DNA"/>
</dbReference>
<reference evidence="3 4" key="1">
    <citation type="submission" date="2015-09" db="EMBL/GenBank/DDBJ databases">
        <title>Sorangium comparison.</title>
        <authorList>
            <person name="Zaburannyi N."/>
            <person name="Bunk B."/>
            <person name="Overmann J."/>
            <person name="Mueller R."/>
        </authorList>
    </citation>
    <scope>NUCLEOTIDE SEQUENCE [LARGE SCALE GENOMIC DNA]</scope>
    <source>
        <strain evidence="3 4">So ce26</strain>
    </source>
</reference>
<feature type="compositionally biased region" description="Low complexity" evidence="1">
    <location>
        <begin position="214"/>
        <end position="225"/>
    </location>
</feature>
<dbReference type="Gene3D" id="3.40.50.980">
    <property type="match status" value="1"/>
</dbReference>
<feature type="region of interest" description="Disordered" evidence="1">
    <location>
        <begin position="124"/>
        <end position="225"/>
    </location>
</feature>
<evidence type="ECO:0000313" key="3">
    <source>
        <dbReference type="EMBL" id="AUX40609.1"/>
    </source>
</evidence>
<evidence type="ECO:0000313" key="4">
    <source>
        <dbReference type="Proteomes" id="UP000238348"/>
    </source>
</evidence>
<dbReference type="InterPro" id="IPR000873">
    <property type="entry name" value="AMP-dep_synth/lig_dom"/>
</dbReference>